<dbReference type="GO" id="GO:0005829">
    <property type="term" value="C:cytosol"/>
    <property type="evidence" value="ECO:0007669"/>
    <property type="project" value="UniProtKB-ARBA"/>
</dbReference>
<evidence type="ECO:0000313" key="2">
    <source>
        <dbReference type="EMBL" id="PTX46541.1"/>
    </source>
</evidence>
<comment type="caution">
    <text evidence="2">The sequence shown here is derived from an EMBL/GenBank/DDBJ whole genome shotgun (WGS) entry which is preliminary data.</text>
</comment>
<sequence>MTEENDVAAQLVHGKVKWFDPAKGFGFIVGDEGGADILLHANVLRNYGQSSVADGTGISVLVQNTQRGVQAVEVVKIEPPGGVTFPVAEGQTSATAEEIAARPLEPARVKWFDKGKGFGFANVFGRSEDVFIHVEVLRQSGFADLAAGEAVCLRIIEGKRGRMAVQVVSWEAAVRGDKS</sequence>
<dbReference type="CDD" id="cd04458">
    <property type="entry name" value="CSP_CDS"/>
    <property type="match status" value="2"/>
</dbReference>
<dbReference type="InterPro" id="IPR002059">
    <property type="entry name" value="CSP_DNA-bd"/>
</dbReference>
<dbReference type="Gene3D" id="2.40.50.140">
    <property type="entry name" value="Nucleic acid-binding proteins"/>
    <property type="match status" value="2"/>
</dbReference>
<dbReference type="AlphaFoldDB" id="A0A2T6ARV5"/>
<dbReference type="RefSeq" id="WP_054304596.1">
    <property type="nucleotide sequence ID" value="NZ_QBKP01000016.1"/>
</dbReference>
<dbReference type="SUPFAM" id="SSF50249">
    <property type="entry name" value="Nucleic acid-binding proteins"/>
    <property type="match status" value="2"/>
</dbReference>
<dbReference type="Pfam" id="PF00313">
    <property type="entry name" value="CSD"/>
    <property type="match status" value="2"/>
</dbReference>
<dbReference type="EMBL" id="QBKP01000016">
    <property type="protein sequence ID" value="PTX46541.1"/>
    <property type="molecule type" value="Genomic_DNA"/>
</dbReference>
<dbReference type="InterPro" id="IPR012340">
    <property type="entry name" value="NA-bd_OB-fold"/>
</dbReference>
<dbReference type="PROSITE" id="PS51857">
    <property type="entry name" value="CSD_2"/>
    <property type="match status" value="2"/>
</dbReference>
<evidence type="ECO:0000313" key="3">
    <source>
        <dbReference type="Proteomes" id="UP000244224"/>
    </source>
</evidence>
<protein>
    <submittedName>
        <fullName evidence="2">Putative cold-shock DNA-binding protein</fullName>
    </submittedName>
</protein>
<reference evidence="2 3" key="1">
    <citation type="submission" date="2018-04" db="EMBL/GenBank/DDBJ databases">
        <title>Genomic Encyclopedia of Archaeal and Bacterial Type Strains, Phase II (KMG-II): from individual species to whole genera.</title>
        <authorList>
            <person name="Goeker M."/>
        </authorList>
    </citation>
    <scope>NUCLEOTIDE SEQUENCE [LARGE SCALE GENOMIC DNA]</scope>
    <source>
        <strain evidence="2 3">DSM 21823</strain>
    </source>
</reference>
<proteinExistence type="predicted"/>
<dbReference type="SMART" id="SM00357">
    <property type="entry name" value="CSP"/>
    <property type="match status" value="2"/>
</dbReference>
<dbReference type="PANTHER" id="PTHR46565">
    <property type="entry name" value="COLD SHOCK DOMAIN PROTEIN 2"/>
    <property type="match status" value="1"/>
</dbReference>
<name>A0A2T6ARV5_9RHOB</name>
<dbReference type="OrthoDB" id="9791685at2"/>
<feature type="domain" description="CSD" evidence="1">
    <location>
        <begin position="11"/>
        <end position="76"/>
    </location>
</feature>
<dbReference type="PRINTS" id="PR00050">
    <property type="entry name" value="COLDSHOCK"/>
</dbReference>
<dbReference type="InterPro" id="IPR011129">
    <property type="entry name" value="CSD"/>
</dbReference>
<evidence type="ECO:0000259" key="1">
    <source>
        <dbReference type="PROSITE" id="PS51857"/>
    </source>
</evidence>
<keyword evidence="3" id="KW-1185">Reference proteome</keyword>
<organism evidence="2 3">
    <name type="scientific">Gemmobacter caeni</name>
    <dbReference type="NCBI Taxonomy" id="589035"/>
    <lineage>
        <taxon>Bacteria</taxon>
        <taxon>Pseudomonadati</taxon>
        <taxon>Pseudomonadota</taxon>
        <taxon>Alphaproteobacteria</taxon>
        <taxon>Rhodobacterales</taxon>
        <taxon>Paracoccaceae</taxon>
        <taxon>Gemmobacter</taxon>
    </lineage>
</organism>
<accession>A0A2T6ARV5</accession>
<keyword evidence="2" id="KW-0238">DNA-binding</keyword>
<gene>
    <name evidence="2" type="ORF">C8N34_11618</name>
</gene>
<dbReference type="PANTHER" id="PTHR46565:SF20">
    <property type="entry name" value="COLD SHOCK DOMAIN-CONTAINING PROTEIN 4"/>
    <property type="match status" value="1"/>
</dbReference>
<feature type="domain" description="CSD" evidence="1">
    <location>
        <begin position="104"/>
        <end position="169"/>
    </location>
</feature>
<dbReference type="GO" id="GO:0003677">
    <property type="term" value="F:DNA binding"/>
    <property type="evidence" value="ECO:0007669"/>
    <property type="project" value="UniProtKB-KW"/>
</dbReference>
<dbReference type="Proteomes" id="UP000244224">
    <property type="component" value="Unassembled WGS sequence"/>
</dbReference>